<accession>A0AAN9TGA4</accession>
<sequence>MSETLVTENQMPGGHIAKKKKSQKTEKQKEIRTQKYRMKLPALTSVLVDEDKDSSLAVDPFIRIRILSSMYQGFFWRPPFTSQR</sequence>
<protein>
    <submittedName>
        <fullName evidence="2">Uncharacterized protein</fullName>
    </submittedName>
</protein>
<evidence type="ECO:0000313" key="3">
    <source>
        <dbReference type="Proteomes" id="UP001367676"/>
    </source>
</evidence>
<feature type="region of interest" description="Disordered" evidence="1">
    <location>
        <begin position="1"/>
        <end position="32"/>
    </location>
</feature>
<dbReference type="AlphaFoldDB" id="A0AAN9TGA4"/>
<dbReference type="EMBL" id="JBBCAQ010000033">
    <property type="protein sequence ID" value="KAK7582721.1"/>
    <property type="molecule type" value="Genomic_DNA"/>
</dbReference>
<feature type="compositionally biased region" description="Basic and acidic residues" evidence="1">
    <location>
        <begin position="23"/>
        <end position="32"/>
    </location>
</feature>
<gene>
    <name evidence="2" type="ORF">V9T40_014166</name>
</gene>
<organism evidence="2 3">
    <name type="scientific">Parthenolecanium corni</name>
    <dbReference type="NCBI Taxonomy" id="536013"/>
    <lineage>
        <taxon>Eukaryota</taxon>
        <taxon>Metazoa</taxon>
        <taxon>Ecdysozoa</taxon>
        <taxon>Arthropoda</taxon>
        <taxon>Hexapoda</taxon>
        <taxon>Insecta</taxon>
        <taxon>Pterygota</taxon>
        <taxon>Neoptera</taxon>
        <taxon>Paraneoptera</taxon>
        <taxon>Hemiptera</taxon>
        <taxon>Sternorrhyncha</taxon>
        <taxon>Coccoidea</taxon>
        <taxon>Coccidae</taxon>
        <taxon>Parthenolecanium</taxon>
    </lineage>
</organism>
<dbReference type="Proteomes" id="UP001367676">
    <property type="component" value="Unassembled WGS sequence"/>
</dbReference>
<keyword evidence="3" id="KW-1185">Reference proteome</keyword>
<reference evidence="2 3" key="1">
    <citation type="submission" date="2024-03" db="EMBL/GenBank/DDBJ databases">
        <title>Adaptation during the transition from Ophiocordyceps entomopathogen to insect associate is accompanied by gene loss and intensified selection.</title>
        <authorList>
            <person name="Ward C.M."/>
            <person name="Onetto C.A."/>
            <person name="Borneman A.R."/>
        </authorList>
    </citation>
    <scope>NUCLEOTIDE SEQUENCE [LARGE SCALE GENOMIC DNA]</scope>
    <source>
        <strain evidence="2">AWRI1</strain>
        <tissue evidence="2">Single Adult Female</tissue>
    </source>
</reference>
<name>A0AAN9TGA4_9HEMI</name>
<evidence type="ECO:0000313" key="2">
    <source>
        <dbReference type="EMBL" id="KAK7582721.1"/>
    </source>
</evidence>
<evidence type="ECO:0000256" key="1">
    <source>
        <dbReference type="SAM" id="MobiDB-lite"/>
    </source>
</evidence>
<comment type="caution">
    <text evidence="2">The sequence shown here is derived from an EMBL/GenBank/DDBJ whole genome shotgun (WGS) entry which is preliminary data.</text>
</comment>
<proteinExistence type="predicted"/>
<feature type="compositionally biased region" description="Polar residues" evidence="1">
    <location>
        <begin position="1"/>
        <end position="10"/>
    </location>
</feature>